<proteinExistence type="predicted"/>
<dbReference type="EMBL" id="CP034412">
    <property type="protein sequence ID" value="QCY47135.1"/>
    <property type="molecule type" value="Genomic_DNA"/>
</dbReference>
<organism evidence="1 2">
    <name type="scientific">Glutamicibacter creatinolyticus</name>
    <dbReference type="NCBI Taxonomy" id="162496"/>
    <lineage>
        <taxon>Bacteria</taxon>
        <taxon>Bacillati</taxon>
        <taxon>Actinomycetota</taxon>
        <taxon>Actinomycetes</taxon>
        <taxon>Micrococcales</taxon>
        <taxon>Micrococcaceae</taxon>
        <taxon>Glutamicibacter</taxon>
    </lineage>
</organism>
<dbReference type="Proteomes" id="UP000307000">
    <property type="component" value="Chromosome"/>
</dbReference>
<reference evidence="1 2" key="1">
    <citation type="submission" date="2018-12" db="EMBL/GenBank/DDBJ databases">
        <title>Complete Genome Sequence of Glutamicibacter creatinolyticus strain LGCM259,isolated from an abscess of a 12-year-old mare in Italy.</title>
        <authorList>
            <person name="Santos R.G."/>
            <person name="Silva A.L."/>
            <person name="Seyffert N."/>
            <person name="Castro T.L.P."/>
            <person name="Attili A.R."/>
            <person name="Rifici C."/>
            <person name="Mazzullo G."/>
            <person name="Brenig B."/>
            <person name="Venanzi F."/>
            <person name="Azevedo V."/>
        </authorList>
    </citation>
    <scope>NUCLEOTIDE SEQUENCE [LARGE SCALE GENOMIC DNA]</scope>
    <source>
        <strain evidence="1 2">LGCM 259</strain>
    </source>
</reference>
<evidence type="ECO:0000313" key="2">
    <source>
        <dbReference type="Proteomes" id="UP000307000"/>
    </source>
</evidence>
<dbReference type="PIRSF" id="PIRSF028754">
    <property type="entry name" value="UCP028754"/>
    <property type="match status" value="1"/>
</dbReference>
<dbReference type="Pfam" id="PF09754">
    <property type="entry name" value="PAC2"/>
    <property type="match status" value="1"/>
</dbReference>
<dbReference type="GO" id="GO:0016874">
    <property type="term" value="F:ligase activity"/>
    <property type="evidence" value="ECO:0007669"/>
    <property type="project" value="UniProtKB-KW"/>
</dbReference>
<dbReference type="Gene3D" id="3.40.50.10900">
    <property type="entry name" value="PAC-like subunit"/>
    <property type="match status" value="1"/>
</dbReference>
<accession>A0A5B7WV11</accession>
<keyword evidence="1" id="KW-0436">Ligase</keyword>
<dbReference type="SUPFAM" id="SSF159659">
    <property type="entry name" value="Cgl1923-like"/>
    <property type="match status" value="1"/>
</dbReference>
<gene>
    <name evidence="1" type="ORF">GcLGCM259_1404</name>
</gene>
<dbReference type="AlphaFoldDB" id="A0A5B7WV11"/>
<dbReference type="KEGG" id="gcr:GcLGCM259_1404"/>
<dbReference type="InterPro" id="IPR038389">
    <property type="entry name" value="PSMG2_sf"/>
</dbReference>
<dbReference type="InterPro" id="IPR008492">
    <property type="entry name" value="Rv2714-like"/>
</dbReference>
<protein>
    <submittedName>
        <fullName evidence="1">Carboxylate--amine ligase</fullName>
    </submittedName>
</protein>
<sequence length="301" mass="33026">MSTQNPRPTLTGFAARGGQQGRNSVLVCAFEGWNDAGSAASDAVRLILNTAEPEYLGTVGEDEYYDYQFTRPEVSREGGVRSIQWPQTDVYRIELPQAPADLLVALGVEPTYRWQAFCRELHQLTSPHRVAACLSVGSLLADVPHTRPVPVLVNSDDPLLQEHLSIGASKYEGPTGIPAVLGMIFERLGTPSLSVWAQQPHYVAQAPSPKVQLALVEVLEELLATHFPADQLRDDALAWQRGVDELASADPEVATYVQQLERATDASELPEASGESIAREFERYLKRRDRGYGGSGPDFEI</sequence>
<evidence type="ECO:0000313" key="1">
    <source>
        <dbReference type="EMBL" id="QCY47135.1"/>
    </source>
</evidence>
<name>A0A5B7WV11_9MICC</name>
<dbReference type="RefSeq" id="WP_138926202.1">
    <property type="nucleotide sequence ID" value="NZ_CP034412.1"/>
</dbReference>
<dbReference type="InterPro" id="IPR019151">
    <property type="entry name" value="Proteasome_assmbl_chaperone_2"/>
</dbReference>
<keyword evidence="2" id="KW-1185">Reference proteome</keyword>